<dbReference type="InterPro" id="IPR018931">
    <property type="entry name" value="DUF2520"/>
</dbReference>
<dbReference type="Pfam" id="PF03807">
    <property type="entry name" value="F420_oxidored"/>
    <property type="match status" value="1"/>
</dbReference>
<evidence type="ECO:0000259" key="1">
    <source>
        <dbReference type="Pfam" id="PF03807"/>
    </source>
</evidence>
<accession>A0A7S8ICK9</accession>
<dbReference type="PANTHER" id="PTHR40459:SF1">
    <property type="entry name" value="CONSERVED HYPOTHETICAL ALANINE AND LEUCINE RICH PROTEIN"/>
    <property type="match status" value="1"/>
</dbReference>
<organism evidence="3 4">
    <name type="scientific">Phototrophicus methaneseepsis</name>
    <dbReference type="NCBI Taxonomy" id="2710758"/>
    <lineage>
        <taxon>Bacteria</taxon>
        <taxon>Bacillati</taxon>
        <taxon>Chloroflexota</taxon>
        <taxon>Candidatus Thermofontia</taxon>
        <taxon>Phototrophicales</taxon>
        <taxon>Phototrophicaceae</taxon>
        <taxon>Phototrophicus</taxon>
    </lineage>
</organism>
<dbReference type="EMBL" id="CP062983">
    <property type="protein sequence ID" value="QPC81660.1"/>
    <property type="molecule type" value="Genomic_DNA"/>
</dbReference>
<evidence type="ECO:0000313" key="3">
    <source>
        <dbReference type="EMBL" id="QPC81660.1"/>
    </source>
</evidence>
<feature type="domain" description="Pyrroline-5-carboxylate reductase catalytic N-terminal" evidence="1">
    <location>
        <begin position="8"/>
        <end position="93"/>
    </location>
</feature>
<dbReference type="KEGG" id="pmet:G4Y79_18490"/>
<dbReference type="RefSeq" id="WP_195169731.1">
    <property type="nucleotide sequence ID" value="NZ_CP062983.1"/>
</dbReference>
<evidence type="ECO:0000259" key="2">
    <source>
        <dbReference type="Pfam" id="PF10728"/>
    </source>
</evidence>
<evidence type="ECO:0000313" key="4">
    <source>
        <dbReference type="Proteomes" id="UP000594468"/>
    </source>
</evidence>
<dbReference type="AlphaFoldDB" id="A0A7S8ICK9"/>
<proteinExistence type="predicted"/>
<sequence>MSQQRPTLAFIGAGKVAQTVARLWAQQGYAINAIASRTPAHAQALAEQVQAPVTSIEEAASSAELVCLAVADDAIQPVAASLAELDWQGRALIHFSGAHSIGTLQNVAQAGAMVGGLHPAFPFADVEQSIENLPGAAFAIEARDETLRGWLYSLVASIEGHIIDIPPGQKAIYHAALCIASNYTVTLYSIAQDLLAQIGADTHTSQAALHPLLMATLHNIVQTGIPDALTGPLSRADTHTIEAHLKALEEQPQLADTYRNLARLSYPMLAARHVPFHEIESLLQRTEQNAPDDT</sequence>
<dbReference type="SUPFAM" id="SSF51735">
    <property type="entry name" value="NAD(P)-binding Rossmann-fold domains"/>
    <property type="match status" value="1"/>
</dbReference>
<dbReference type="InterPro" id="IPR036291">
    <property type="entry name" value="NAD(P)-bd_dom_sf"/>
</dbReference>
<dbReference type="PANTHER" id="PTHR40459">
    <property type="entry name" value="CONSERVED HYPOTHETICAL ALANINE AND LEUCINE RICH PROTEIN"/>
    <property type="match status" value="1"/>
</dbReference>
<dbReference type="Proteomes" id="UP000594468">
    <property type="component" value="Chromosome"/>
</dbReference>
<protein>
    <submittedName>
        <fullName evidence="3">DUF2520 domain-containing protein</fullName>
    </submittedName>
</protein>
<reference evidence="3 4" key="1">
    <citation type="submission" date="2020-02" db="EMBL/GenBank/DDBJ databases">
        <authorList>
            <person name="Zheng R.K."/>
            <person name="Sun C.M."/>
        </authorList>
    </citation>
    <scope>NUCLEOTIDE SEQUENCE [LARGE SCALE GENOMIC DNA]</scope>
    <source>
        <strain evidence="4">rifampicinis</strain>
    </source>
</reference>
<gene>
    <name evidence="3" type="ORF">G4Y79_18490</name>
</gene>
<dbReference type="Pfam" id="PF10728">
    <property type="entry name" value="DUF2520"/>
    <property type="match status" value="1"/>
</dbReference>
<keyword evidence="4" id="KW-1185">Reference proteome</keyword>
<dbReference type="Gene3D" id="3.40.50.720">
    <property type="entry name" value="NAD(P)-binding Rossmann-like Domain"/>
    <property type="match status" value="1"/>
</dbReference>
<dbReference type="InterPro" id="IPR037108">
    <property type="entry name" value="TM1727-like_C_sf"/>
</dbReference>
<dbReference type="InterPro" id="IPR028939">
    <property type="entry name" value="P5C_Rdtase_cat_N"/>
</dbReference>
<dbReference type="SUPFAM" id="SSF48179">
    <property type="entry name" value="6-phosphogluconate dehydrogenase C-terminal domain-like"/>
    <property type="match status" value="1"/>
</dbReference>
<name>A0A7S8ICK9_9CHLR</name>
<dbReference type="Gene3D" id="1.10.1040.20">
    <property type="entry name" value="ProC-like, C-terminal domain"/>
    <property type="match status" value="1"/>
</dbReference>
<feature type="domain" description="DUF2520" evidence="2">
    <location>
        <begin position="137"/>
        <end position="263"/>
    </location>
</feature>
<dbReference type="InterPro" id="IPR008927">
    <property type="entry name" value="6-PGluconate_DH-like_C_sf"/>
</dbReference>